<dbReference type="CDD" id="cd06928">
    <property type="entry name" value="RNAP_alpha_NTD"/>
    <property type="match status" value="1"/>
</dbReference>
<dbReference type="HAMAP" id="MF_00059">
    <property type="entry name" value="RNApol_bact_RpoA"/>
    <property type="match status" value="1"/>
</dbReference>
<dbReference type="Pfam" id="PF03118">
    <property type="entry name" value="RNA_pol_A_CTD"/>
    <property type="match status" value="1"/>
</dbReference>
<keyword evidence="6 11" id="KW-0548">Nucleotidyltransferase</keyword>
<keyword evidence="7 11" id="KW-0804">Transcription</keyword>
<evidence type="ECO:0000256" key="6">
    <source>
        <dbReference type="ARBA" id="ARBA00022695"/>
    </source>
</evidence>
<evidence type="ECO:0000256" key="5">
    <source>
        <dbReference type="ARBA" id="ARBA00022679"/>
    </source>
</evidence>
<comment type="catalytic activity">
    <reaction evidence="10 11">
        <text>RNA(n) + a ribonucleoside 5'-triphosphate = RNA(n+1) + diphosphate</text>
        <dbReference type="Rhea" id="RHEA:21248"/>
        <dbReference type="Rhea" id="RHEA-COMP:14527"/>
        <dbReference type="Rhea" id="RHEA-COMP:17342"/>
        <dbReference type="ChEBI" id="CHEBI:33019"/>
        <dbReference type="ChEBI" id="CHEBI:61557"/>
        <dbReference type="ChEBI" id="CHEBI:140395"/>
        <dbReference type="EC" id="2.7.7.6"/>
    </reaction>
</comment>
<dbReference type="InterPro" id="IPR036643">
    <property type="entry name" value="RNApol_insert_sf"/>
</dbReference>
<dbReference type="EC" id="2.7.7.6" evidence="2 11"/>
<dbReference type="SUPFAM" id="SSF55257">
    <property type="entry name" value="RBP11-like subunits of RNA polymerase"/>
    <property type="match status" value="1"/>
</dbReference>
<evidence type="ECO:0000256" key="3">
    <source>
        <dbReference type="ARBA" id="ARBA00015972"/>
    </source>
</evidence>
<dbReference type="GO" id="GO:0046983">
    <property type="term" value="F:protein dimerization activity"/>
    <property type="evidence" value="ECO:0007669"/>
    <property type="project" value="InterPro"/>
</dbReference>
<evidence type="ECO:0000313" key="14">
    <source>
        <dbReference type="Proteomes" id="UP000469325"/>
    </source>
</evidence>
<feature type="region of interest" description="Alpha C-terminal domain (alpha-CTD)" evidence="11">
    <location>
        <begin position="250"/>
        <end position="313"/>
    </location>
</feature>
<evidence type="ECO:0000256" key="9">
    <source>
        <dbReference type="ARBA" id="ARBA00033070"/>
    </source>
</evidence>
<evidence type="ECO:0000256" key="4">
    <source>
        <dbReference type="ARBA" id="ARBA00022478"/>
    </source>
</evidence>
<dbReference type="Pfam" id="PF01000">
    <property type="entry name" value="RNA_pol_A_bac"/>
    <property type="match status" value="1"/>
</dbReference>
<keyword evidence="4 11" id="KW-0240">DNA-directed RNA polymerase</keyword>
<dbReference type="GO" id="GO:0006351">
    <property type="term" value="P:DNA-templated transcription"/>
    <property type="evidence" value="ECO:0007669"/>
    <property type="project" value="UniProtKB-UniRule"/>
</dbReference>
<keyword evidence="14" id="KW-1185">Reference proteome</keyword>
<dbReference type="RefSeq" id="WP_154433564.1">
    <property type="nucleotide sequence ID" value="NZ_VUNC01000001.1"/>
</dbReference>
<evidence type="ECO:0000313" key="13">
    <source>
        <dbReference type="EMBL" id="MST71815.1"/>
    </source>
</evidence>
<dbReference type="GO" id="GO:0003677">
    <property type="term" value="F:DNA binding"/>
    <property type="evidence" value="ECO:0007669"/>
    <property type="project" value="UniProtKB-UniRule"/>
</dbReference>
<dbReference type="AlphaFoldDB" id="A0A6N7XP26"/>
<dbReference type="InterPro" id="IPR011262">
    <property type="entry name" value="DNA-dir_RNA_pol_insert"/>
</dbReference>
<dbReference type="InterPro" id="IPR011260">
    <property type="entry name" value="RNAP_asu_C"/>
</dbReference>
<dbReference type="SUPFAM" id="SSF56553">
    <property type="entry name" value="Insert subdomain of RNA polymerase alpha subunit"/>
    <property type="match status" value="1"/>
</dbReference>
<proteinExistence type="inferred from homology"/>
<evidence type="ECO:0000256" key="7">
    <source>
        <dbReference type="ARBA" id="ARBA00023163"/>
    </source>
</evidence>
<gene>
    <name evidence="11" type="primary">rpoA</name>
    <name evidence="13" type="ORF">FYJ68_01650</name>
</gene>
<dbReference type="NCBIfam" id="NF003519">
    <property type="entry name" value="PRK05182.2-5"/>
    <property type="match status" value="1"/>
</dbReference>
<feature type="region of interest" description="Alpha N-terminal domain (alpha-NTD)" evidence="11">
    <location>
        <begin position="1"/>
        <end position="229"/>
    </location>
</feature>
<evidence type="ECO:0000259" key="12">
    <source>
        <dbReference type="SMART" id="SM00662"/>
    </source>
</evidence>
<evidence type="ECO:0000256" key="2">
    <source>
        <dbReference type="ARBA" id="ARBA00012418"/>
    </source>
</evidence>
<keyword evidence="5 11" id="KW-0808">Transferase</keyword>
<dbReference type="GO" id="GO:0005737">
    <property type="term" value="C:cytoplasm"/>
    <property type="evidence" value="ECO:0007669"/>
    <property type="project" value="UniProtKB-ARBA"/>
</dbReference>
<sequence>MAEFIRPQVTVEEVSENVARISAEPLERGYGDTLGNSLRRVLLSSLEGAAVEAIQIDGVQHEFTTVPGVYEDVVDIVLNVKGLVFRSMGTGDEATASISIDGPCTVTGGDFKVPAEFELINKDQVICTLGDGAHLSMQMRIGTGRGYVSGDDNEREGDPIGLIHVDSLYSPVKRCAKAVEPCRVGQHTNYDRLVLEVETDGSISPRDAVVEAANIVNQHMSAFMGLADEEEPVEDVSIFANGEEEENTELDKQIEDLDLSVRSYNCLKRAGIHSVRQLVEFSENDLLNIRNFGVKSIEEVKDKLETMGLSLKD</sequence>
<dbReference type="InterPro" id="IPR011773">
    <property type="entry name" value="DNA-dir_RpoA"/>
</dbReference>
<comment type="subunit">
    <text evidence="11">Homodimer. The RNAP catalytic core consists of 2 alpha, 1 beta, 1 beta' and 1 omega subunit. When a sigma factor is associated with the core the holoenzyme is formed, which can initiate transcription.</text>
</comment>
<comment type="function">
    <text evidence="11">DNA-dependent RNA polymerase catalyzes the transcription of DNA into RNA using the four ribonucleoside triphosphates as substrates.</text>
</comment>
<evidence type="ECO:0000256" key="10">
    <source>
        <dbReference type="ARBA" id="ARBA00048552"/>
    </source>
</evidence>
<dbReference type="SUPFAM" id="SSF47789">
    <property type="entry name" value="C-terminal domain of RNA polymerase alpha subunit"/>
    <property type="match status" value="1"/>
</dbReference>
<dbReference type="Gene3D" id="3.30.1360.10">
    <property type="entry name" value="RNA polymerase, RBP11-like subunit"/>
    <property type="match status" value="1"/>
</dbReference>
<dbReference type="Gene3D" id="1.10.150.20">
    <property type="entry name" value="5' to 3' exonuclease, C-terminal subdomain"/>
    <property type="match status" value="1"/>
</dbReference>
<dbReference type="Pfam" id="PF01193">
    <property type="entry name" value="RNA_pol_L"/>
    <property type="match status" value="1"/>
</dbReference>
<dbReference type="Gene3D" id="2.170.120.12">
    <property type="entry name" value="DNA-directed RNA polymerase, insert domain"/>
    <property type="match status" value="1"/>
</dbReference>
<dbReference type="InterPro" id="IPR011263">
    <property type="entry name" value="DNA-dir_RNA_pol_RpoA/D/Rpb3"/>
</dbReference>
<feature type="domain" description="DNA-directed RNA polymerase RpoA/D/Rpb3-type" evidence="12">
    <location>
        <begin position="18"/>
        <end position="226"/>
    </location>
</feature>
<evidence type="ECO:0000256" key="8">
    <source>
        <dbReference type="ARBA" id="ARBA00032524"/>
    </source>
</evidence>
<comment type="domain">
    <text evidence="11">The N-terminal domain is essential for RNAP assembly and basal transcription, whereas the C-terminal domain is involved in interaction with transcriptional regulators and with upstream promoter elements.</text>
</comment>
<reference evidence="13 14" key="1">
    <citation type="submission" date="2019-08" db="EMBL/GenBank/DDBJ databases">
        <title>In-depth cultivation of the pig gut microbiome towards novel bacterial diversity and tailored functional studies.</title>
        <authorList>
            <person name="Wylensek D."/>
            <person name="Hitch T.C.A."/>
            <person name="Clavel T."/>
        </authorList>
    </citation>
    <scope>NUCLEOTIDE SEQUENCE [LARGE SCALE GENOMIC DNA]</scope>
    <source>
        <strain evidence="13 14">CA-Schmier-601-WT-1</strain>
    </source>
</reference>
<dbReference type="NCBIfam" id="NF003513">
    <property type="entry name" value="PRK05182.1-2"/>
    <property type="match status" value="1"/>
</dbReference>
<evidence type="ECO:0000256" key="11">
    <source>
        <dbReference type="HAMAP-Rule" id="MF_00059"/>
    </source>
</evidence>
<protein>
    <recommendedName>
        <fullName evidence="3 11">DNA-directed RNA polymerase subunit alpha</fullName>
        <shortName evidence="11">RNAP subunit alpha</shortName>
        <ecNumber evidence="2 11">2.7.7.6</ecNumber>
    </recommendedName>
    <alternativeName>
        <fullName evidence="9 11">RNA polymerase subunit alpha</fullName>
    </alternativeName>
    <alternativeName>
        <fullName evidence="8 11">Transcriptase subunit alpha</fullName>
    </alternativeName>
</protein>
<dbReference type="FunFam" id="2.170.120.12:FF:000001">
    <property type="entry name" value="DNA-directed RNA polymerase subunit alpha"/>
    <property type="match status" value="1"/>
</dbReference>
<organism evidence="13 14">
    <name type="scientific">Olsenella porci</name>
    <dbReference type="NCBI Taxonomy" id="2652279"/>
    <lineage>
        <taxon>Bacteria</taxon>
        <taxon>Bacillati</taxon>
        <taxon>Actinomycetota</taxon>
        <taxon>Coriobacteriia</taxon>
        <taxon>Coriobacteriales</taxon>
        <taxon>Atopobiaceae</taxon>
        <taxon>Olsenella</taxon>
    </lineage>
</organism>
<dbReference type="Proteomes" id="UP000469325">
    <property type="component" value="Unassembled WGS sequence"/>
</dbReference>
<accession>A0A6N7XP26</accession>
<dbReference type="SMART" id="SM00662">
    <property type="entry name" value="RPOLD"/>
    <property type="match status" value="1"/>
</dbReference>
<dbReference type="EMBL" id="VUNC01000001">
    <property type="protein sequence ID" value="MST71815.1"/>
    <property type="molecule type" value="Genomic_DNA"/>
</dbReference>
<dbReference type="NCBIfam" id="TIGR02027">
    <property type="entry name" value="rpoA"/>
    <property type="match status" value="1"/>
</dbReference>
<comment type="similarity">
    <text evidence="1 11">Belongs to the RNA polymerase alpha chain family.</text>
</comment>
<dbReference type="GO" id="GO:0000428">
    <property type="term" value="C:DNA-directed RNA polymerase complex"/>
    <property type="evidence" value="ECO:0007669"/>
    <property type="project" value="UniProtKB-KW"/>
</dbReference>
<name>A0A6N7XP26_9ACTN</name>
<comment type="caution">
    <text evidence="13">The sequence shown here is derived from an EMBL/GenBank/DDBJ whole genome shotgun (WGS) entry which is preliminary data.</text>
</comment>
<dbReference type="GO" id="GO:0003899">
    <property type="term" value="F:DNA-directed RNA polymerase activity"/>
    <property type="evidence" value="ECO:0007669"/>
    <property type="project" value="UniProtKB-UniRule"/>
</dbReference>
<evidence type="ECO:0000256" key="1">
    <source>
        <dbReference type="ARBA" id="ARBA00007123"/>
    </source>
</evidence>
<dbReference type="InterPro" id="IPR036603">
    <property type="entry name" value="RBP11-like"/>
</dbReference>